<dbReference type="Proteomes" id="UP000261166">
    <property type="component" value="Unassembled WGS sequence"/>
</dbReference>
<evidence type="ECO:0000313" key="5">
    <source>
        <dbReference type="EMBL" id="RGE66511.1"/>
    </source>
</evidence>
<dbReference type="AlphaFoldDB" id="A0A3E3IHV5"/>
<evidence type="ECO:0000256" key="1">
    <source>
        <dbReference type="ARBA" id="ARBA00022729"/>
    </source>
</evidence>
<evidence type="ECO:0000256" key="2">
    <source>
        <dbReference type="SAM" id="MobiDB-lite"/>
    </source>
</evidence>
<dbReference type="EMBL" id="QVLV01000013">
    <property type="protein sequence ID" value="RGE57959.1"/>
    <property type="molecule type" value="Genomic_DNA"/>
</dbReference>
<feature type="region of interest" description="Disordered" evidence="2">
    <location>
        <begin position="25"/>
        <end position="56"/>
    </location>
</feature>
<evidence type="ECO:0000313" key="4">
    <source>
        <dbReference type="EMBL" id="RGE57959.1"/>
    </source>
</evidence>
<accession>A0A3E3IHV5</accession>
<evidence type="ECO:0000313" key="6">
    <source>
        <dbReference type="Proteomes" id="UP000260812"/>
    </source>
</evidence>
<dbReference type="PANTHER" id="PTHR43649">
    <property type="entry name" value="ARABINOSE-BINDING PROTEIN-RELATED"/>
    <property type="match status" value="1"/>
</dbReference>
<feature type="compositionally biased region" description="Low complexity" evidence="2">
    <location>
        <begin position="25"/>
        <end position="43"/>
    </location>
</feature>
<dbReference type="PROSITE" id="PS51257">
    <property type="entry name" value="PROKAR_LIPOPROTEIN"/>
    <property type="match status" value="1"/>
</dbReference>
<dbReference type="SUPFAM" id="SSF53850">
    <property type="entry name" value="Periplasmic binding protein-like II"/>
    <property type="match status" value="1"/>
</dbReference>
<keyword evidence="6" id="KW-1185">Reference proteome</keyword>
<organism evidence="5 7">
    <name type="scientific">Eisenbergiella massiliensis</name>
    <dbReference type="NCBI Taxonomy" id="1720294"/>
    <lineage>
        <taxon>Bacteria</taxon>
        <taxon>Bacillati</taxon>
        <taxon>Bacillota</taxon>
        <taxon>Clostridia</taxon>
        <taxon>Lachnospirales</taxon>
        <taxon>Lachnospiraceae</taxon>
        <taxon>Eisenbergiella</taxon>
    </lineage>
</organism>
<dbReference type="RefSeq" id="WP_025490057.1">
    <property type="nucleotide sequence ID" value="NZ_CALBAU010000227.1"/>
</dbReference>
<evidence type="ECO:0000256" key="3">
    <source>
        <dbReference type="SAM" id="SignalP"/>
    </source>
</evidence>
<dbReference type="GeneID" id="97988656"/>
<comment type="caution">
    <text evidence="5">The sequence shown here is derived from an EMBL/GenBank/DDBJ whole genome shotgun (WGS) entry which is preliminary data.</text>
</comment>
<gene>
    <name evidence="5" type="ORF">DWY69_24335</name>
    <name evidence="4" type="ORF">DXC51_17710</name>
</gene>
<protein>
    <submittedName>
        <fullName evidence="5">Extracellular solute-binding protein</fullName>
    </submittedName>
</protein>
<sequence>MKKKLIALMLSAAMTAGMLAGCGSTSTTGSTDANAGAADTGAAKTEENASADAGASTGETVKLTAVIISHPLTKDITEMKWVSEIEEKAGVEIEWEQIRADWDTVKSTRFAAGDIPDLLFSATSDSDYTKYAGLFADLTPYLSKETTPNIMEMFEEEPDTKTLATTMEGKIFGLPKFQGKWPSTNTVMFINKNWLEAVGKEVPTTFTELKDVLMAFKEQDANGNGDPDDEIPMDFNAGANNGWFNSAYSMTNLVGSLGIQLTNWGTDAYFAEDGQIKCYAVDDRYKLFMKYVTDLYANGLINTNAISNDYSAFQSLSRGNENGDALVGCVFGWEETDKFGPNLYSQYVPVPALDYDIDCEPGTYDTRWRDDYTGLNMSGNRVCVSAKCENMEAAVRFLDCFYDPAVSVQGLFGGISDGCVEQTGDNSFKVLDPLDPDTDPGTWKWTSTMADNAPMYIRRSTEIEMAQDMTFALEERKVYDDVIAKASESDTYPQMFMKYSEEDQNTMALTQANINNIIDNYWSLWMTGESDIDADWDSYVKSVNDAGLPQILEIRQKAFDAYLGK</sequence>
<dbReference type="Gene3D" id="3.40.190.10">
    <property type="entry name" value="Periplasmic binding protein-like II"/>
    <property type="match status" value="2"/>
</dbReference>
<proteinExistence type="predicted"/>
<name>A0A3E3IHV5_9FIRM</name>
<reference evidence="5 7" key="1">
    <citation type="submission" date="2018-08" db="EMBL/GenBank/DDBJ databases">
        <title>A genome reference for cultivated species of the human gut microbiota.</title>
        <authorList>
            <person name="Zou Y."/>
            <person name="Xue W."/>
            <person name="Luo G."/>
        </authorList>
    </citation>
    <scope>NUCLEOTIDE SEQUENCE [LARGE SCALE GENOMIC DNA]</scope>
    <source>
        <strain evidence="5 7">AF26-4BH</strain>
        <strain evidence="4">TF05-5AC</strain>
    </source>
</reference>
<dbReference type="PANTHER" id="PTHR43649:SF33">
    <property type="entry name" value="POLYGALACTURONAN_RHAMNOGALACTURONAN-BINDING PROTEIN YTCQ"/>
    <property type="match status" value="1"/>
</dbReference>
<feature type="signal peptide" evidence="3">
    <location>
        <begin position="1"/>
        <end position="20"/>
    </location>
</feature>
<dbReference type="InterPro" id="IPR050490">
    <property type="entry name" value="Bact_solute-bd_prot1"/>
</dbReference>
<feature type="chain" id="PRO_5038233563" evidence="3">
    <location>
        <begin position="21"/>
        <end position="565"/>
    </location>
</feature>
<evidence type="ECO:0000313" key="7">
    <source>
        <dbReference type="Proteomes" id="UP000261166"/>
    </source>
</evidence>
<keyword evidence="1 3" id="KW-0732">Signal</keyword>
<dbReference type="EMBL" id="QVLU01000029">
    <property type="protein sequence ID" value="RGE66511.1"/>
    <property type="molecule type" value="Genomic_DNA"/>
</dbReference>
<dbReference type="OrthoDB" id="2491264at2"/>
<dbReference type="Proteomes" id="UP000260812">
    <property type="component" value="Unassembled WGS sequence"/>
</dbReference>